<evidence type="ECO:0000313" key="1">
    <source>
        <dbReference type="EMBL" id="KIO29813.1"/>
    </source>
</evidence>
<dbReference type="OrthoDB" id="3221853at2759"/>
<dbReference type="Proteomes" id="UP000054248">
    <property type="component" value="Unassembled WGS sequence"/>
</dbReference>
<reference evidence="2" key="2">
    <citation type="submission" date="2015-01" db="EMBL/GenBank/DDBJ databases">
        <title>Evolutionary Origins and Diversification of the Mycorrhizal Mutualists.</title>
        <authorList>
            <consortium name="DOE Joint Genome Institute"/>
            <consortium name="Mycorrhizal Genomics Consortium"/>
            <person name="Kohler A."/>
            <person name="Kuo A."/>
            <person name="Nagy L.G."/>
            <person name="Floudas D."/>
            <person name="Copeland A."/>
            <person name="Barry K.W."/>
            <person name="Cichocki N."/>
            <person name="Veneault-Fourrey C."/>
            <person name="LaButti K."/>
            <person name="Lindquist E.A."/>
            <person name="Lipzen A."/>
            <person name="Lundell T."/>
            <person name="Morin E."/>
            <person name="Murat C."/>
            <person name="Riley R."/>
            <person name="Ohm R."/>
            <person name="Sun H."/>
            <person name="Tunlid A."/>
            <person name="Henrissat B."/>
            <person name="Grigoriev I.V."/>
            <person name="Hibbett D.S."/>
            <person name="Martin F."/>
        </authorList>
    </citation>
    <scope>NUCLEOTIDE SEQUENCE [LARGE SCALE GENOMIC DNA]</scope>
    <source>
        <strain evidence="2">MUT 4182</strain>
    </source>
</reference>
<proteinExistence type="predicted"/>
<sequence>MADSSPDELVFRGSSPEECETFVSTIRKRALAEKKHRDDEWIAYLASSSFVGDAFYWYEDLDKEIQDDWSRLRPALVARFGRTRPPHTPNSRIAVSQVSVPPITIPTPAAAPPVSLVWF</sequence>
<reference evidence="1 2" key="1">
    <citation type="submission" date="2014-04" db="EMBL/GenBank/DDBJ databases">
        <authorList>
            <consortium name="DOE Joint Genome Institute"/>
            <person name="Kuo A."/>
            <person name="Girlanda M."/>
            <person name="Perotto S."/>
            <person name="Kohler A."/>
            <person name="Nagy L.G."/>
            <person name="Floudas D."/>
            <person name="Copeland A."/>
            <person name="Barry K.W."/>
            <person name="Cichocki N."/>
            <person name="Veneault-Fourrey C."/>
            <person name="LaButti K."/>
            <person name="Lindquist E.A."/>
            <person name="Lipzen A."/>
            <person name="Lundell T."/>
            <person name="Morin E."/>
            <person name="Murat C."/>
            <person name="Sun H."/>
            <person name="Tunlid A."/>
            <person name="Henrissat B."/>
            <person name="Grigoriev I.V."/>
            <person name="Hibbett D.S."/>
            <person name="Martin F."/>
            <person name="Nordberg H.P."/>
            <person name="Cantor M.N."/>
            <person name="Hua S.X."/>
        </authorList>
    </citation>
    <scope>NUCLEOTIDE SEQUENCE [LARGE SCALE GENOMIC DNA]</scope>
    <source>
        <strain evidence="1 2">MUT 4182</strain>
    </source>
</reference>
<evidence type="ECO:0008006" key="3">
    <source>
        <dbReference type="Google" id="ProtNLM"/>
    </source>
</evidence>
<accession>A0A0C3L7I5</accession>
<organism evidence="1 2">
    <name type="scientific">Tulasnella calospora MUT 4182</name>
    <dbReference type="NCBI Taxonomy" id="1051891"/>
    <lineage>
        <taxon>Eukaryota</taxon>
        <taxon>Fungi</taxon>
        <taxon>Dikarya</taxon>
        <taxon>Basidiomycota</taxon>
        <taxon>Agaricomycotina</taxon>
        <taxon>Agaricomycetes</taxon>
        <taxon>Cantharellales</taxon>
        <taxon>Tulasnellaceae</taxon>
        <taxon>Tulasnella</taxon>
    </lineage>
</organism>
<gene>
    <name evidence="1" type="ORF">M407DRAFT_162450</name>
</gene>
<evidence type="ECO:0000313" key="2">
    <source>
        <dbReference type="Proteomes" id="UP000054248"/>
    </source>
</evidence>
<name>A0A0C3L7I5_9AGAM</name>
<dbReference type="AlphaFoldDB" id="A0A0C3L7I5"/>
<keyword evidence="2" id="KW-1185">Reference proteome</keyword>
<dbReference type="HOGENOM" id="CLU_2063209_0_0_1"/>
<protein>
    <recommendedName>
        <fullName evidence="3">Retrotransposon gag domain-containing protein</fullName>
    </recommendedName>
</protein>
<dbReference type="EMBL" id="KN822978">
    <property type="protein sequence ID" value="KIO29813.1"/>
    <property type="molecule type" value="Genomic_DNA"/>
</dbReference>